<keyword evidence="2" id="KW-1185">Reference proteome</keyword>
<sequence>MHTYEVFVDICECQSLADTSCRFLEERYRISANSRNQAQYNALSRAEAAHPKATEYDVRVTRVLA</sequence>
<protein>
    <submittedName>
        <fullName evidence="1">Uncharacterized protein</fullName>
    </submittedName>
</protein>
<evidence type="ECO:0000313" key="1">
    <source>
        <dbReference type="EMBL" id="MFE4105733.1"/>
    </source>
</evidence>
<name>A0ABW6IC54_9CYAN</name>
<organism evidence="1 2">
    <name type="scientific">Almyronema epifaneia S1</name>
    <dbReference type="NCBI Taxonomy" id="2991925"/>
    <lineage>
        <taxon>Bacteria</taxon>
        <taxon>Bacillati</taxon>
        <taxon>Cyanobacteriota</taxon>
        <taxon>Cyanophyceae</taxon>
        <taxon>Nodosilineales</taxon>
        <taxon>Nodosilineaceae</taxon>
        <taxon>Almyronema</taxon>
        <taxon>Almyronema epifaneia</taxon>
    </lineage>
</organism>
<proteinExistence type="predicted"/>
<evidence type="ECO:0000313" key="2">
    <source>
        <dbReference type="Proteomes" id="UP001600165"/>
    </source>
</evidence>
<accession>A0ABW6IC54</accession>
<comment type="caution">
    <text evidence="1">The sequence shown here is derived from an EMBL/GenBank/DDBJ whole genome shotgun (WGS) entry which is preliminary data.</text>
</comment>
<gene>
    <name evidence="1" type="ORF">ACFVKH_05560</name>
</gene>
<reference evidence="1 2" key="1">
    <citation type="submission" date="2024-10" db="EMBL/GenBank/DDBJ databases">
        <authorList>
            <person name="Ratan Roy A."/>
            <person name="Morales Sandoval P.H."/>
            <person name="De Los Santos Villalobos S."/>
            <person name="Chakraborty S."/>
            <person name="Mukherjee J."/>
        </authorList>
    </citation>
    <scope>NUCLEOTIDE SEQUENCE [LARGE SCALE GENOMIC DNA]</scope>
    <source>
        <strain evidence="1 2">S1</strain>
    </source>
</reference>
<dbReference type="Proteomes" id="UP001600165">
    <property type="component" value="Unassembled WGS sequence"/>
</dbReference>
<dbReference type="EMBL" id="JBHZOL010000031">
    <property type="protein sequence ID" value="MFE4105733.1"/>
    <property type="molecule type" value="Genomic_DNA"/>
</dbReference>
<dbReference type="RefSeq" id="WP_377962803.1">
    <property type="nucleotide sequence ID" value="NZ_JBHZOL010000031.1"/>
</dbReference>